<sequence length="110" mass="12836">MLQVIGTAKSKDTQKAVRYLKERNIPFQFVDLTRYSLSPKEWKSILSSVSDTDDIIDKESQYYKKNGYAWRDYDPEEEVILHPELLVLPVLRKDGKAVVGWDNDNPEVFL</sequence>
<dbReference type="SUPFAM" id="SSF52833">
    <property type="entry name" value="Thioredoxin-like"/>
    <property type="match status" value="1"/>
</dbReference>
<dbReference type="AlphaFoldDB" id="A0A9D9NE48"/>
<dbReference type="Gene3D" id="3.40.30.10">
    <property type="entry name" value="Glutaredoxin"/>
    <property type="match status" value="1"/>
</dbReference>
<reference evidence="3" key="1">
    <citation type="submission" date="2020-10" db="EMBL/GenBank/DDBJ databases">
        <authorList>
            <person name="Gilroy R."/>
        </authorList>
    </citation>
    <scope>NUCLEOTIDE SEQUENCE</scope>
    <source>
        <strain evidence="3">14700</strain>
    </source>
</reference>
<evidence type="ECO:0000313" key="3">
    <source>
        <dbReference type="EMBL" id="MBO8469939.1"/>
    </source>
</evidence>
<proteinExistence type="inferred from homology"/>
<evidence type="ECO:0000313" key="4">
    <source>
        <dbReference type="Proteomes" id="UP000810292"/>
    </source>
</evidence>
<dbReference type="InterPro" id="IPR036249">
    <property type="entry name" value="Thioredoxin-like_sf"/>
</dbReference>
<comment type="similarity">
    <text evidence="1 2">Belongs to the ArsC family.</text>
</comment>
<dbReference type="PROSITE" id="PS51353">
    <property type="entry name" value="ARSC"/>
    <property type="match status" value="1"/>
</dbReference>
<accession>A0A9D9NE48</accession>
<dbReference type="InterPro" id="IPR006660">
    <property type="entry name" value="Arsenate_reductase-like"/>
</dbReference>
<protein>
    <submittedName>
        <fullName evidence="3">Glutaredoxin</fullName>
    </submittedName>
</protein>
<name>A0A9D9NE48_9SPIO</name>
<gene>
    <name evidence="3" type="ORF">IAA72_09175</name>
</gene>
<organism evidence="3 4">
    <name type="scientific">Candidatus Ornithospirochaeta stercoravium</name>
    <dbReference type="NCBI Taxonomy" id="2840897"/>
    <lineage>
        <taxon>Bacteria</taxon>
        <taxon>Pseudomonadati</taxon>
        <taxon>Spirochaetota</taxon>
        <taxon>Spirochaetia</taxon>
        <taxon>Spirochaetales</taxon>
        <taxon>Spirochaetaceae</taxon>
        <taxon>Spirochaetaceae incertae sedis</taxon>
        <taxon>Candidatus Ornithospirochaeta</taxon>
    </lineage>
</organism>
<comment type="caution">
    <text evidence="3">The sequence shown here is derived from an EMBL/GenBank/DDBJ whole genome shotgun (WGS) entry which is preliminary data.</text>
</comment>
<dbReference type="Proteomes" id="UP000810292">
    <property type="component" value="Unassembled WGS sequence"/>
</dbReference>
<evidence type="ECO:0000256" key="2">
    <source>
        <dbReference type="PROSITE-ProRule" id="PRU01282"/>
    </source>
</evidence>
<evidence type="ECO:0000256" key="1">
    <source>
        <dbReference type="ARBA" id="ARBA00007198"/>
    </source>
</evidence>
<dbReference type="EMBL" id="JADIMF010000151">
    <property type="protein sequence ID" value="MBO8469939.1"/>
    <property type="molecule type" value="Genomic_DNA"/>
</dbReference>
<reference evidence="3" key="2">
    <citation type="journal article" date="2021" name="PeerJ">
        <title>Extensive microbial diversity within the chicken gut microbiome revealed by metagenomics and culture.</title>
        <authorList>
            <person name="Gilroy R."/>
            <person name="Ravi A."/>
            <person name="Getino M."/>
            <person name="Pursley I."/>
            <person name="Horton D.L."/>
            <person name="Alikhan N.F."/>
            <person name="Baker D."/>
            <person name="Gharbi K."/>
            <person name="Hall N."/>
            <person name="Watson M."/>
            <person name="Adriaenssens E.M."/>
            <person name="Foster-Nyarko E."/>
            <person name="Jarju S."/>
            <person name="Secka A."/>
            <person name="Antonio M."/>
            <person name="Oren A."/>
            <person name="Chaudhuri R.R."/>
            <person name="La Ragione R."/>
            <person name="Hildebrand F."/>
            <person name="Pallen M.J."/>
        </authorList>
    </citation>
    <scope>NUCLEOTIDE SEQUENCE</scope>
    <source>
        <strain evidence="3">14700</strain>
    </source>
</reference>